<evidence type="ECO:0000313" key="1">
    <source>
        <dbReference type="EMBL" id="CAG7825521.1"/>
    </source>
</evidence>
<reference evidence="1" key="1">
    <citation type="submission" date="2021-06" db="EMBL/GenBank/DDBJ databases">
        <authorList>
            <person name="Hodson N. C."/>
            <person name="Mongue J. A."/>
            <person name="Jaron S. K."/>
        </authorList>
    </citation>
    <scope>NUCLEOTIDE SEQUENCE</scope>
</reference>
<protein>
    <submittedName>
        <fullName evidence="1">Uncharacterized protein</fullName>
    </submittedName>
</protein>
<name>A0A8J2PS47_9HEXA</name>
<comment type="caution">
    <text evidence="1">The sequence shown here is derived from an EMBL/GenBank/DDBJ whole genome shotgun (WGS) entry which is preliminary data.</text>
</comment>
<proteinExistence type="predicted"/>
<evidence type="ECO:0000313" key="2">
    <source>
        <dbReference type="Proteomes" id="UP000708208"/>
    </source>
</evidence>
<gene>
    <name evidence="1" type="ORF">AFUS01_LOCUS35627</name>
</gene>
<accession>A0A8J2PS47</accession>
<organism evidence="1 2">
    <name type="scientific">Allacma fusca</name>
    <dbReference type="NCBI Taxonomy" id="39272"/>
    <lineage>
        <taxon>Eukaryota</taxon>
        <taxon>Metazoa</taxon>
        <taxon>Ecdysozoa</taxon>
        <taxon>Arthropoda</taxon>
        <taxon>Hexapoda</taxon>
        <taxon>Collembola</taxon>
        <taxon>Symphypleona</taxon>
        <taxon>Sminthuridae</taxon>
        <taxon>Allacma</taxon>
    </lineage>
</organism>
<sequence length="18" mass="2180">CKFCAIQIQPRFPSEKRK</sequence>
<keyword evidence="2" id="KW-1185">Reference proteome</keyword>
<dbReference type="AlphaFoldDB" id="A0A8J2PS47"/>
<dbReference type="Proteomes" id="UP000708208">
    <property type="component" value="Unassembled WGS sequence"/>
</dbReference>
<feature type="non-terminal residue" evidence="1">
    <location>
        <position position="18"/>
    </location>
</feature>
<dbReference type="EMBL" id="CAJVCH010536610">
    <property type="protein sequence ID" value="CAG7825521.1"/>
    <property type="molecule type" value="Genomic_DNA"/>
</dbReference>